<dbReference type="Proteomes" id="UP000052023">
    <property type="component" value="Unassembled WGS sequence"/>
</dbReference>
<accession>A0A0R3N594</accession>
<dbReference type="RefSeq" id="WP_057843483.1">
    <property type="nucleotide sequence ID" value="NZ_LLYA01000112.1"/>
</dbReference>
<feature type="domain" description="DUF6894" evidence="1">
    <location>
        <begin position="3"/>
        <end position="68"/>
    </location>
</feature>
<reference evidence="2 3" key="1">
    <citation type="submission" date="2014-03" db="EMBL/GenBank/DDBJ databases">
        <title>Bradyrhizobium valentinum sp. nov., isolated from effective nodules of Lupinus mariae-josephae, a lupine endemic of basic-lime soils in Eastern Spain.</title>
        <authorList>
            <person name="Duran D."/>
            <person name="Rey L."/>
            <person name="Navarro A."/>
            <person name="Busquets A."/>
            <person name="Imperial J."/>
            <person name="Ruiz-Argueso T."/>
        </authorList>
    </citation>
    <scope>NUCLEOTIDE SEQUENCE [LARGE SCALE GENOMIC DNA]</scope>
    <source>
        <strain evidence="2 3">Ro19</strain>
    </source>
</reference>
<comment type="caution">
    <text evidence="2">The sequence shown here is derived from an EMBL/GenBank/DDBJ whole genome shotgun (WGS) entry which is preliminary data.</text>
</comment>
<keyword evidence="3" id="KW-1185">Reference proteome</keyword>
<evidence type="ECO:0000259" key="1">
    <source>
        <dbReference type="Pfam" id="PF21834"/>
    </source>
</evidence>
<proteinExistence type="predicted"/>
<dbReference type="AlphaFoldDB" id="A0A0R3N594"/>
<dbReference type="EMBL" id="LLYA01000112">
    <property type="protein sequence ID" value="KRR27636.1"/>
    <property type="molecule type" value="Genomic_DNA"/>
</dbReference>
<protein>
    <recommendedName>
        <fullName evidence="1">DUF6894 domain-containing protein</fullName>
    </recommendedName>
</protein>
<gene>
    <name evidence="2" type="ORF">CQ13_04435</name>
</gene>
<name>A0A0R3N594_9BRAD</name>
<organism evidence="2 3">
    <name type="scientific">Bradyrhizobium retamae</name>
    <dbReference type="NCBI Taxonomy" id="1300035"/>
    <lineage>
        <taxon>Bacteria</taxon>
        <taxon>Pseudomonadati</taxon>
        <taxon>Pseudomonadota</taxon>
        <taxon>Alphaproteobacteria</taxon>
        <taxon>Hyphomicrobiales</taxon>
        <taxon>Nitrobacteraceae</taxon>
        <taxon>Bradyrhizobium</taxon>
    </lineage>
</organism>
<sequence length="74" mass="8128">MPRYFFDIDDDQFSISDTVGLDCPSLEAASKEAVRVAACIAKDLFSSGAGTRITVRVRDIDQQVFEATLLLKVT</sequence>
<dbReference type="Pfam" id="PF21834">
    <property type="entry name" value="DUF6894"/>
    <property type="match status" value="1"/>
</dbReference>
<evidence type="ECO:0000313" key="3">
    <source>
        <dbReference type="Proteomes" id="UP000052023"/>
    </source>
</evidence>
<dbReference type="InterPro" id="IPR054189">
    <property type="entry name" value="DUF6894"/>
</dbReference>
<evidence type="ECO:0000313" key="2">
    <source>
        <dbReference type="EMBL" id="KRR27636.1"/>
    </source>
</evidence>